<dbReference type="EMBL" id="CAJNJA010034691">
    <property type="protein sequence ID" value="CAE7696451.1"/>
    <property type="molecule type" value="Genomic_DNA"/>
</dbReference>
<accession>A0A812WYM6</accession>
<protein>
    <submittedName>
        <fullName evidence="1">Uncharacterized protein</fullName>
    </submittedName>
</protein>
<dbReference type="Proteomes" id="UP000601435">
    <property type="component" value="Unassembled WGS sequence"/>
</dbReference>
<comment type="caution">
    <text evidence="1">The sequence shown here is derived from an EMBL/GenBank/DDBJ whole genome shotgun (WGS) entry which is preliminary data.</text>
</comment>
<organism evidence="1 2">
    <name type="scientific">Symbiodinium necroappetens</name>
    <dbReference type="NCBI Taxonomy" id="1628268"/>
    <lineage>
        <taxon>Eukaryota</taxon>
        <taxon>Sar</taxon>
        <taxon>Alveolata</taxon>
        <taxon>Dinophyceae</taxon>
        <taxon>Suessiales</taxon>
        <taxon>Symbiodiniaceae</taxon>
        <taxon>Symbiodinium</taxon>
    </lineage>
</organism>
<keyword evidence="2" id="KW-1185">Reference proteome</keyword>
<feature type="non-terminal residue" evidence="1">
    <location>
        <position position="109"/>
    </location>
</feature>
<evidence type="ECO:0000313" key="1">
    <source>
        <dbReference type="EMBL" id="CAE7696451.1"/>
    </source>
</evidence>
<sequence length="109" mass="12935">MGYSWLAFSSFCENRKTFKLRPKLHVWLHLWHRCATCRLNPQLNACFADEDFVRIMCNVDTGSAHKRFEGTTGAPMKFVLTSWNEGFWMSRWHRRPHRFKAIPGDCLSR</sequence>
<dbReference type="AlphaFoldDB" id="A0A812WYM6"/>
<dbReference type="OrthoDB" id="10269907at2759"/>
<reference evidence="1" key="1">
    <citation type="submission" date="2021-02" db="EMBL/GenBank/DDBJ databases">
        <authorList>
            <person name="Dougan E. K."/>
            <person name="Rhodes N."/>
            <person name="Thang M."/>
            <person name="Chan C."/>
        </authorList>
    </citation>
    <scope>NUCLEOTIDE SEQUENCE</scope>
</reference>
<name>A0A812WYM6_9DINO</name>
<evidence type="ECO:0000313" key="2">
    <source>
        <dbReference type="Proteomes" id="UP000601435"/>
    </source>
</evidence>
<proteinExistence type="predicted"/>
<gene>
    <name evidence="1" type="ORF">SNEC2469_LOCUS20069</name>
</gene>